<evidence type="ECO:0000256" key="1">
    <source>
        <dbReference type="SAM" id="Coils"/>
    </source>
</evidence>
<accession>A0A9R1TT37</accession>
<keyword evidence="2" id="KW-0472">Membrane</keyword>
<feature type="transmembrane region" description="Helical" evidence="2">
    <location>
        <begin position="387"/>
        <end position="409"/>
    </location>
</feature>
<name>A0A9R1TVU7_9HYME</name>
<evidence type="ECO:0000313" key="5">
    <source>
        <dbReference type="RefSeq" id="XP_011297867.1"/>
    </source>
</evidence>
<dbReference type="InterPro" id="IPR040346">
    <property type="entry name" value="GEX1/Brambleberry"/>
</dbReference>
<accession>A0A9R1TVU7</accession>
<dbReference type="Proteomes" id="UP000694866">
    <property type="component" value="Unplaced"/>
</dbReference>
<keyword evidence="2" id="KW-1133">Transmembrane helix</keyword>
<feature type="coiled-coil region" evidence="1">
    <location>
        <begin position="271"/>
        <end position="298"/>
    </location>
</feature>
<proteinExistence type="predicted"/>
<reference evidence="4 5" key="1">
    <citation type="submission" date="2025-04" db="UniProtKB">
        <authorList>
            <consortium name="RefSeq"/>
        </authorList>
    </citation>
    <scope>IDENTIFICATION</scope>
    <source>
        <strain evidence="4 5">USDA-PBARC FA_bdor</strain>
        <tissue evidence="4 5">Whole organism</tissue>
    </source>
</reference>
<dbReference type="PANTHER" id="PTHR33538">
    <property type="entry name" value="PROTEIN GAMETE EXPRESSED 1"/>
    <property type="match status" value="1"/>
</dbReference>
<dbReference type="KEGG" id="fas:105263381"/>
<dbReference type="RefSeq" id="XP_011297867.1">
    <property type="nucleotide sequence ID" value="XM_011299565.1"/>
</dbReference>
<organism evidence="3 5">
    <name type="scientific">Fopius arisanus</name>
    <dbReference type="NCBI Taxonomy" id="64838"/>
    <lineage>
        <taxon>Eukaryota</taxon>
        <taxon>Metazoa</taxon>
        <taxon>Ecdysozoa</taxon>
        <taxon>Arthropoda</taxon>
        <taxon>Hexapoda</taxon>
        <taxon>Insecta</taxon>
        <taxon>Pterygota</taxon>
        <taxon>Neoptera</taxon>
        <taxon>Endopterygota</taxon>
        <taxon>Hymenoptera</taxon>
        <taxon>Apocrita</taxon>
        <taxon>Ichneumonoidea</taxon>
        <taxon>Braconidae</taxon>
        <taxon>Opiinae</taxon>
        <taxon>Fopius</taxon>
    </lineage>
</organism>
<keyword evidence="1" id="KW-0175">Coiled coil</keyword>
<keyword evidence="3" id="KW-1185">Reference proteome</keyword>
<keyword evidence="2" id="KW-0812">Transmembrane</keyword>
<sequence>MQNVRLTNEFEPVGTCRRSDKKSMKTFWQQKLVQTAASSIFNWIWNKPHSPEDSNGLAVDGISISIPYESMTDDEKFLQEVAKLTHIQLSSPLQLCQHRVIMKIQNSCSTLTEEELAKLGVNLLNCQSAVEGRKIFPCSEDMSLKQCTTDMDADMWNAYHLMSNRARAVCYAARNVQFRALTELTINKLMNSAQSQIQALSSLKESHERLELHTIEAFSSLSSGNKILLEQQKHLENAQSIAHKLVTNNLRQLTNEKALMRSGHTLLASITRDIERRLEKTNRELMDQALEHQEHHQELLKDLMNIRKESQLIWDKIEHSTNRIVDQNADVVAQYDQTLEKLEKINDTVYFIWNVTKSMRHEIDEKLGWITDYIGKTSEQLHKIYRISLHIIYLLAAMVVAAFLNAPFLTRATIIGLIPLNIMTFLKHGIYACLDFTSITILIFFITAMHYVMLGIQQLLITDIKMKKLPQEINIINCNAYGESTPATGIVSITIRRSARFMKSVHNIYQIIIHQLIHLKDMEDNDHYKMAAWLCYHFDEKCQLMLQSPFFWYHTNTNPVEELSCSYLPSNIHREDLITHYTPQQDSTWLSDNTGHSSSGCSDGIYPDLSNWQNENELRHRSLFTRHSPISYSSVRPTESVRPDGSDYAASPPMLCSALTKTGAKCRSRAQPGQNFCARKCHGSSIMSD</sequence>
<dbReference type="GeneID" id="105263381"/>
<dbReference type="OrthoDB" id="5978806at2759"/>
<dbReference type="RefSeq" id="XP_011297866.1">
    <property type="nucleotide sequence ID" value="XM_011299564.1"/>
</dbReference>
<dbReference type="PANTHER" id="PTHR33538:SF1">
    <property type="entry name" value="PROTEIN BRAMBLEBERRY"/>
    <property type="match status" value="1"/>
</dbReference>
<feature type="transmembrane region" description="Helical" evidence="2">
    <location>
        <begin position="430"/>
        <end position="453"/>
    </location>
</feature>
<gene>
    <name evidence="4 5" type="primary">LOC105263381</name>
</gene>
<dbReference type="AlphaFoldDB" id="A0A9R1TVU7"/>
<evidence type="ECO:0000256" key="2">
    <source>
        <dbReference type="SAM" id="Phobius"/>
    </source>
</evidence>
<protein>
    <submittedName>
        <fullName evidence="4 5">Protein brambleberry isoform X1</fullName>
    </submittedName>
</protein>
<evidence type="ECO:0000313" key="4">
    <source>
        <dbReference type="RefSeq" id="XP_011297866.1"/>
    </source>
</evidence>
<evidence type="ECO:0000313" key="3">
    <source>
        <dbReference type="Proteomes" id="UP000694866"/>
    </source>
</evidence>